<dbReference type="EMBL" id="CP144914">
    <property type="protein sequence ID" value="WWD80991.1"/>
    <property type="molecule type" value="Genomic_DNA"/>
</dbReference>
<name>A0AAJ8LYA4_9BACI</name>
<protein>
    <submittedName>
        <fullName evidence="1">Uncharacterized protein</fullName>
    </submittedName>
</protein>
<proteinExistence type="predicted"/>
<gene>
    <name evidence="1" type="ORF">FTX54_005355</name>
</gene>
<accession>A0AAJ8LYA4</accession>
<keyword evidence="2" id="KW-1185">Reference proteome</keyword>
<dbReference type="KEGG" id="ahal:FTX54_005355"/>
<reference evidence="1 2" key="1">
    <citation type="submission" date="2024-01" db="EMBL/GenBank/DDBJ databases">
        <title>Complete Genome Sequence of Alkalicoccus halolimnae BZ-SZ-XJ29T, a Moderately Halophilic Bacterium Isolated from a Salt Lake.</title>
        <authorList>
            <person name="Zhao B."/>
        </authorList>
    </citation>
    <scope>NUCLEOTIDE SEQUENCE [LARGE SCALE GENOMIC DNA]</scope>
    <source>
        <strain evidence="1 2">BZ-SZ-XJ29</strain>
    </source>
</reference>
<dbReference type="RefSeq" id="WP_187254589.1">
    <property type="nucleotide sequence ID" value="NZ_CP144914.1"/>
</dbReference>
<sequence>MNINKQDVLRLVERLSEDELRIVYTFIEEYRIAAGEEERKKRSLSASENN</sequence>
<dbReference type="AlphaFoldDB" id="A0AAJ8LYA4"/>
<dbReference type="Proteomes" id="UP000321816">
    <property type="component" value="Chromosome"/>
</dbReference>
<evidence type="ECO:0000313" key="1">
    <source>
        <dbReference type="EMBL" id="WWD80991.1"/>
    </source>
</evidence>
<organism evidence="1 2">
    <name type="scientific">Alkalicoccus halolimnae</name>
    <dbReference type="NCBI Taxonomy" id="1667239"/>
    <lineage>
        <taxon>Bacteria</taxon>
        <taxon>Bacillati</taxon>
        <taxon>Bacillota</taxon>
        <taxon>Bacilli</taxon>
        <taxon>Bacillales</taxon>
        <taxon>Bacillaceae</taxon>
        <taxon>Alkalicoccus</taxon>
    </lineage>
</organism>
<evidence type="ECO:0000313" key="2">
    <source>
        <dbReference type="Proteomes" id="UP000321816"/>
    </source>
</evidence>